<evidence type="ECO:0000256" key="6">
    <source>
        <dbReference type="ARBA" id="ARBA00022723"/>
    </source>
</evidence>
<keyword evidence="10" id="KW-0460">Magnesium</keyword>
<evidence type="ECO:0000256" key="7">
    <source>
        <dbReference type="ARBA" id="ARBA00022737"/>
    </source>
</evidence>
<proteinExistence type="inferred from homology"/>
<evidence type="ECO:0000256" key="17">
    <source>
        <dbReference type="SAM" id="MobiDB-lite"/>
    </source>
</evidence>
<evidence type="ECO:0000256" key="1">
    <source>
        <dbReference type="ARBA" id="ARBA00001593"/>
    </source>
</evidence>
<dbReference type="InterPro" id="IPR001054">
    <property type="entry name" value="A/G_cyclase"/>
</dbReference>
<evidence type="ECO:0000256" key="11">
    <source>
        <dbReference type="ARBA" id="ARBA00022989"/>
    </source>
</evidence>
<dbReference type="GO" id="GO:0046872">
    <property type="term" value="F:metal ion binding"/>
    <property type="evidence" value="ECO:0007669"/>
    <property type="project" value="UniProtKB-KW"/>
</dbReference>
<dbReference type="EMBL" id="JAXCGZ010008180">
    <property type="protein sequence ID" value="KAK7077867.1"/>
    <property type="molecule type" value="Genomic_DNA"/>
</dbReference>
<evidence type="ECO:0000256" key="3">
    <source>
        <dbReference type="ARBA" id="ARBA00004141"/>
    </source>
</evidence>
<evidence type="ECO:0000313" key="20">
    <source>
        <dbReference type="Proteomes" id="UP001381693"/>
    </source>
</evidence>
<dbReference type="GO" id="GO:0005524">
    <property type="term" value="F:ATP binding"/>
    <property type="evidence" value="ECO:0007669"/>
    <property type="project" value="UniProtKB-KW"/>
</dbReference>
<keyword evidence="9" id="KW-0067">ATP-binding</keyword>
<evidence type="ECO:0000313" key="19">
    <source>
        <dbReference type="EMBL" id="KAK7077867.1"/>
    </source>
</evidence>
<evidence type="ECO:0000256" key="16">
    <source>
        <dbReference type="RuleBase" id="RU000405"/>
    </source>
</evidence>
<keyword evidence="15 16" id="KW-0456">Lyase</keyword>
<keyword evidence="14" id="KW-0325">Glycoprotein</keyword>
<evidence type="ECO:0000256" key="14">
    <source>
        <dbReference type="ARBA" id="ARBA00023180"/>
    </source>
</evidence>
<feature type="compositionally biased region" description="Basic and acidic residues" evidence="17">
    <location>
        <begin position="277"/>
        <end position="292"/>
    </location>
</feature>
<dbReference type="Proteomes" id="UP001381693">
    <property type="component" value="Unassembled WGS sequence"/>
</dbReference>
<keyword evidence="11" id="KW-1133">Transmembrane helix</keyword>
<keyword evidence="5" id="KW-0812">Transmembrane</keyword>
<dbReference type="EC" id="4.6.1.1" evidence="4"/>
<feature type="region of interest" description="Disordered" evidence="17">
    <location>
        <begin position="260"/>
        <end position="328"/>
    </location>
</feature>
<dbReference type="CDD" id="cd07302">
    <property type="entry name" value="CHD"/>
    <property type="match status" value="1"/>
</dbReference>
<dbReference type="InterPro" id="IPR029787">
    <property type="entry name" value="Nucleotide_cyclase"/>
</dbReference>
<organism evidence="19 20">
    <name type="scientific">Halocaridina rubra</name>
    <name type="common">Hawaiian red shrimp</name>
    <dbReference type="NCBI Taxonomy" id="373956"/>
    <lineage>
        <taxon>Eukaryota</taxon>
        <taxon>Metazoa</taxon>
        <taxon>Ecdysozoa</taxon>
        <taxon>Arthropoda</taxon>
        <taxon>Crustacea</taxon>
        <taxon>Multicrustacea</taxon>
        <taxon>Malacostraca</taxon>
        <taxon>Eumalacostraca</taxon>
        <taxon>Eucarida</taxon>
        <taxon>Decapoda</taxon>
        <taxon>Pleocyemata</taxon>
        <taxon>Caridea</taxon>
        <taxon>Atyoidea</taxon>
        <taxon>Atyidae</taxon>
        <taxon>Halocaridina</taxon>
    </lineage>
</organism>
<keyword evidence="12" id="KW-0115">cAMP biosynthesis</keyword>
<evidence type="ECO:0000256" key="2">
    <source>
        <dbReference type="ARBA" id="ARBA00001946"/>
    </source>
</evidence>
<accession>A0AAN8X7A3</accession>
<evidence type="ECO:0000259" key="18">
    <source>
        <dbReference type="PROSITE" id="PS50125"/>
    </source>
</evidence>
<comment type="similarity">
    <text evidence="16">Belongs to the adenylyl cyclase class-4/guanylyl cyclase family.</text>
</comment>
<keyword evidence="6" id="KW-0479">Metal-binding</keyword>
<dbReference type="Pfam" id="PF00211">
    <property type="entry name" value="Guanylate_cyc"/>
    <property type="match status" value="1"/>
</dbReference>
<dbReference type="PANTHER" id="PTHR45627">
    <property type="entry name" value="ADENYLATE CYCLASE TYPE 1"/>
    <property type="match status" value="1"/>
</dbReference>
<dbReference type="GO" id="GO:0005886">
    <property type="term" value="C:plasma membrane"/>
    <property type="evidence" value="ECO:0007669"/>
    <property type="project" value="TreeGrafter"/>
</dbReference>
<dbReference type="AlphaFoldDB" id="A0AAN8X7A3"/>
<evidence type="ECO:0000256" key="10">
    <source>
        <dbReference type="ARBA" id="ARBA00022842"/>
    </source>
</evidence>
<evidence type="ECO:0000256" key="5">
    <source>
        <dbReference type="ARBA" id="ARBA00022692"/>
    </source>
</evidence>
<feature type="domain" description="Guanylate cyclase" evidence="18">
    <location>
        <begin position="65"/>
        <end position="212"/>
    </location>
</feature>
<dbReference type="PROSITE" id="PS50125">
    <property type="entry name" value="GUANYLATE_CYCLASE_2"/>
    <property type="match status" value="1"/>
</dbReference>
<protein>
    <recommendedName>
        <fullName evidence="4">adenylate cyclase</fullName>
        <ecNumber evidence="4">4.6.1.1</ecNumber>
    </recommendedName>
</protein>
<evidence type="ECO:0000256" key="12">
    <source>
        <dbReference type="ARBA" id="ARBA00022998"/>
    </source>
</evidence>
<evidence type="ECO:0000256" key="9">
    <source>
        <dbReference type="ARBA" id="ARBA00022840"/>
    </source>
</evidence>
<dbReference type="Gene3D" id="3.30.70.1230">
    <property type="entry name" value="Nucleotide cyclase"/>
    <property type="match status" value="1"/>
</dbReference>
<evidence type="ECO:0000256" key="8">
    <source>
        <dbReference type="ARBA" id="ARBA00022741"/>
    </source>
</evidence>
<dbReference type="SUPFAM" id="SSF55073">
    <property type="entry name" value="Nucleotide cyclase"/>
    <property type="match status" value="1"/>
</dbReference>
<comment type="catalytic activity">
    <reaction evidence="1">
        <text>ATP = 3',5'-cyclic AMP + diphosphate</text>
        <dbReference type="Rhea" id="RHEA:15389"/>
        <dbReference type="ChEBI" id="CHEBI:30616"/>
        <dbReference type="ChEBI" id="CHEBI:33019"/>
        <dbReference type="ChEBI" id="CHEBI:58165"/>
        <dbReference type="EC" id="4.6.1.1"/>
    </reaction>
</comment>
<dbReference type="PROSITE" id="PS00452">
    <property type="entry name" value="GUANYLATE_CYCLASE_1"/>
    <property type="match status" value="1"/>
</dbReference>
<comment type="caution">
    <text evidence="19">The sequence shown here is derived from an EMBL/GenBank/DDBJ whole genome shotgun (WGS) entry which is preliminary data.</text>
</comment>
<dbReference type="GO" id="GO:0004016">
    <property type="term" value="F:adenylate cyclase activity"/>
    <property type="evidence" value="ECO:0007669"/>
    <property type="project" value="UniProtKB-EC"/>
</dbReference>
<comment type="subcellular location">
    <subcellularLocation>
        <location evidence="3">Membrane</location>
        <topology evidence="3">Multi-pass membrane protein</topology>
    </subcellularLocation>
</comment>
<evidence type="ECO:0000256" key="4">
    <source>
        <dbReference type="ARBA" id="ARBA00012201"/>
    </source>
</evidence>
<dbReference type="FunFam" id="3.30.70.1230:FF:000001">
    <property type="entry name" value="Adenylate cyclase"/>
    <property type="match status" value="1"/>
</dbReference>
<dbReference type="GO" id="GO:0035556">
    <property type="term" value="P:intracellular signal transduction"/>
    <property type="evidence" value="ECO:0007669"/>
    <property type="project" value="InterPro"/>
</dbReference>
<keyword evidence="7" id="KW-0677">Repeat</keyword>
<comment type="cofactor">
    <cofactor evidence="2">
        <name>Mg(2+)</name>
        <dbReference type="ChEBI" id="CHEBI:18420"/>
    </cofactor>
</comment>
<keyword evidence="8" id="KW-0547">Nucleotide-binding</keyword>
<name>A0AAN8X7A3_HALRR</name>
<dbReference type="InterPro" id="IPR018297">
    <property type="entry name" value="A/G_cyclase_CS"/>
</dbReference>
<gene>
    <name evidence="19" type="primary">ADCY7_2</name>
    <name evidence="19" type="ORF">SK128_017696</name>
</gene>
<sequence>MEYIMRLDFQWKQNLEREQKEADSTHHVNKLLLENILPIHVADMYLYHQYMMMEELYHESYEEVCVIFASIPNYSEFYKENEMNDEGKMCLRVLNEIISDFDMLTYDKQFFTIEKIKVVGSTYMAACGLQPGGRYSDDYQFEERDKKDHVATITKFAMAMFEKLKNINNEDLQDFKLRVGIDVGPVIAGVVGAKKPMYDIWGNTVNVASRMDYTGEEGKIHVTSEVGETLQELGWQVECRGEIYVKGKGPMTTYFVDPTIQPEEEPKINLTNNNNDNYDKNRRDSTNTERRRSSQLSTNSFKGLLSSHRGSLDISRSRDSSPHSSYSPILKMFKKCRDGGSIGSSYGESTSAGSSPRLSLDSHCTESQMHSLQMPSPVEEEIVEAVTAEDNPRTFLRNDISLQNGVGEDNDFLTGISYRHPIDLTERDDKSSHLNYKNEMAKSDSFVISRTTTSENMPSVTVLNKDRSKSSTAITVELEELCDIPL</sequence>
<keyword evidence="13" id="KW-0472">Membrane</keyword>
<dbReference type="GO" id="GO:0007189">
    <property type="term" value="P:adenylate cyclase-activating G protein-coupled receptor signaling pathway"/>
    <property type="evidence" value="ECO:0007669"/>
    <property type="project" value="TreeGrafter"/>
</dbReference>
<reference evidence="19 20" key="1">
    <citation type="submission" date="2023-11" db="EMBL/GenBank/DDBJ databases">
        <title>Halocaridina rubra genome assembly.</title>
        <authorList>
            <person name="Smith C."/>
        </authorList>
    </citation>
    <scope>NUCLEOTIDE SEQUENCE [LARGE SCALE GENOMIC DNA]</scope>
    <source>
        <strain evidence="19">EP-1</strain>
        <tissue evidence="19">Whole</tissue>
    </source>
</reference>
<evidence type="ECO:0000256" key="13">
    <source>
        <dbReference type="ARBA" id="ARBA00023136"/>
    </source>
</evidence>
<keyword evidence="20" id="KW-1185">Reference proteome</keyword>
<evidence type="ECO:0000256" key="15">
    <source>
        <dbReference type="ARBA" id="ARBA00023239"/>
    </source>
</evidence>
<dbReference type="SMART" id="SM00044">
    <property type="entry name" value="CYCc"/>
    <property type="match status" value="1"/>
</dbReference>
<dbReference type="GO" id="GO:0006171">
    <property type="term" value="P:cAMP biosynthetic process"/>
    <property type="evidence" value="ECO:0007669"/>
    <property type="project" value="UniProtKB-KW"/>
</dbReference>
<dbReference type="PANTHER" id="PTHR45627:SF23">
    <property type="entry name" value="AT30656P-RELATED"/>
    <property type="match status" value="1"/>
</dbReference>